<dbReference type="Proteomes" id="UP000253508">
    <property type="component" value="Unassembled WGS sequence"/>
</dbReference>
<feature type="transmembrane region" description="Helical" evidence="1">
    <location>
        <begin position="251"/>
        <end position="271"/>
    </location>
</feature>
<gene>
    <name evidence="3" type="ORF">DTO57_05260</name>
</gene>
<feature type="domain" description="DUF1648" evidence="2">
    <location>
        <begin position="55"/>
        <end position="91"/>
    </location>
</feature>
<dbReference type="InterPro" id="IPR012867">
    <property type="entry name" value="DUF1648"/>
</dbReference>
<keyword evidence="4" id="KW-1185">Reference proteome</keyword>
<keyword evidence="1" id="KW-0812">Transmembrane</keyword>
<accession>A0A367Y8S0</accession>
<keyword evidence="1" id="KW-0472">Membrane</keyword>
<feature type="transmembrane region" description="Helical" evidence="1">
    <location>
        <begin position="90"/>
        <end position="113"/>
    </location>
</feature>
<reference evidence="3 4" key="1">
    <citation type="submission" date="2018-07" db="EMBL/GenBank/DDBJ databases">
        <title>Microbacterium endoborsara sp. nov., a novel actinobacterium isolated from Borszczowia aralocaspica.</title>
        <authorList>
            <person name="An D."/>
        </authorList>
    </citation>
    <scope>NUCLEOTIDE SEQUENCE [LARGE SCALE GENOMIC DNA]</scope>
    <source>
        <strain evidence="3 4">C1.15228</strain>
    </source>
</reference>
<dbReference type="OrthoDB" id="3178004at2"/>
<organism evidence="3 4">
    <name type="scientific">Microbacterium sorbitolivorans</name>
    <dbReference type="NCBI Taxonomy" id="1867410"/>
    <lineage>
        <taxon>Bacteria</taxon>
        <taxon>Bacillati</taxon>
        <taxon>Actinomycetota</taxon>
        <taxon>Actinomycetes</taxon>
        <taxon>Micrococcales</taxon>
        <taxon>Microbacteriaceae</taxon>
        <taxon>Microbacterium</taxon>
    </lineage>
</organism>
<feature type="transmembrane region" description="Helical" evidence="1">
    <location>
        <begin position="125"/>
        <end position="149"/>
    </location>
</feature>
<keyword evidence="1" id="KW-1133">Transmembrane helix</keyword>
<name>A0A367Y8S0_9MICO</name>
<proteinExistence type="predicted"/>
<protein>
    <submittedName>
        <fullName evidence="3">DUF1648 domain-containing protein</fullName>
    </submittedName>
</protein>
<evidence type="ECO:0000313" key="3">
    <source>
        <dbReference type="EMBL" id="RCK62010.1"/>
    </source>
</evidence>
<comment type="caution">
    <text evidence="3">The sequence shown here is derived from an EMBL/GenBank/DDBJ whole genome shotgun (WGS) entry which is preliminary data.</text>
</comment>
<dbReference type="EMBL" id="QORO01000001">
    <property type="protein sequence ID" value="RCK62010.1"/>
    <property type="molecule type" value="Genomic_DNA"/>
</dbReference>
<sequence>MTTSPRSWRGRASAGCRSTCSSASSEAERENAMIEQRQRARRTFLRLCLWIPLAVFVAIAVAQAALLPVLPDTVAIHWGATGVADGFGPAWTYPAMTLGIGGGVTALLALAAVFEIKSDTQRTQYRFLGAIIGGETGFLGTTMLGLVIAQVGLDDATDAPNAYGILGLGVVIALVWGALYYFLIDEPPASDADAREVEPLELGESEQAVWIRTTQISRTGAWVMGLLLGVSTLGVFVLCLIDMRRADGPTWPLWGCLALMIVVAVMSLAVLRFDVRVDARGLTARGAVGWPRIHVPAERITSATVVDVSPMGEFGGWGWRLGANGTGLVLRAGEGIRVGREGKSDLTITVDDAETAVALLRRTMKTAP</sequence>
<evidence type="ECO:0000256" key="1">
    <source>
        <dbReference type="SAM" id="Phobius"/>
    </source>
</evidence>
<evidence type="ECO:0000313" key="4">
    <source>
        <dbReference type="Proteomes" id="UP000253508"/>
    </source>
</evidence>
<feature type="transmembrane region" description="Helical" evidence="1">
    <location>
        <begin position="47"/>
        <end position="70"/>
    </location>
</feature>
<dbReference type="AlphaFoldDB" id="A0A367Y8S0"/>
<feature type="transmembrane region" description="Helical" evidence="1">
    <location>
        <begin position="161"/>
        <end position="183"/>
    </location>
</feature>
<evidence type="ECO:0000259" key="2">
    <source>
        <dbReference type="Pfam" id="PF07853"/>
    </source>
</evidence>
<dbReference type="Pfam" id="PF07853">
    <property type="entry name" value="DUF1648"/>
    <property type="match status" value="1"/>
</dbReference>
<feature type="transmembrane region" description="Helical" evidence="1">
    <location>
        <begin position="221"/>
        <end position="245"/>
    </location>
</feature>